<feature type="non-terminal residue" evidence="1">
    <location>
        <position position="801"/>
    </location>
</feature>
<accession>A0ABN9WYD0</accession>
<organism evidence="1 2">
    <name type="scientific">Prorocentrum cordatum</name>
    <dbReference type="NCBI Taxonomy" id="2364126"/>
    <lineage>
        <taxon>Eukaryota</taxon>
        <taxon>Sar</taxon>
        <taxon>Alveolata</taxon>
        <taxon>Dinophyceae</taxon>
        <taxon>Prorocentrales</taxon>
        <taxon>Prorocentraceae</taxon>
        <taxon>Prorocentrum</taxon>
    </lineage>
</organism>
<sequence length="801" mass="82044">MGNAASTLAGGVGDVQDADFGLESAEAMEIKDGDVFDEDQAETEGPPAVALKWCTNGCWHKAPTVSVVDGVADSSHAWQMDAAAINVWLKTPGSRRAFELNKRLAVAGALFAIGDYVHGPLIVGANDMKEFCDAAGCELKADPVAPLATGPVLGKLSATAMGGAMNLISAAATARWTRIHVLGGYARPPAKRRAFTARQPERATAAKANQNHADSVVYRVLDLMGVRDDGAGCAAMYCLAKSADFLAVAAAQRLSACRSNEGRARSGQDPLHGAMAMLDASLVDGARAKAPQIAYSTNYVLEGDEQCDAVLDGHAGPLAIRAGGVVALQRLVLRLNPACQPRRDGGCATLRTSTRALERPILDNPAICHPAWASLLGGVGQIMVKASSAPLRQAAAKVSAAFAACEEGRSGKACRVASDIKCMERGDCATLVTAAAAYGALFKVISLDADGARNLVRAVASNALDASNIGLLALGATLEAARAMLSGAVTSFADPNQHQNGKGAVDGLMTDNAAGVSGSASAGSATYTGGQAAPADAATAGAAFKMEKKTGGGGAKRPQGGAFSRLLGGGLFGDAPRADPLEAAIEVLAVFNARNCLSPGTLTSLKKQDVLRFVQEVRNEDRTAWEALYGSIDGANAMVASLVGARSPDECRAIGEIRSAVETGVLAVLMGTIEDAFYVDKGSGPAPPADEDARDDVILAAFHSCSKAAGALKGQRAGRLKPSPNEQIQTLEAAFAKIAIAFALDEVKTVMAATGCKNGAGTSYLEVIGPENNSTAEIMDEIGQLKDEIAQAGAPAASGSL</sequence>
<proteinExistence type="predicted"/>
<dbReference type="Proteomes" id="UP001189429">
    <property type="component" value="Unassembled WGS sequence"/>
</dbReference>
<dbReference type="EMBL" id="CAUYUJ010019373">
    <property type="protein sequence ID" value="CAK0890639.1"/>
    <property type="molecule type" value="Genomic_DNA"/>
</dbReference>
<evidence type="ECO:0000313" key="1">
    <source>
        <dbReference type="EMBL" id="CAK0890639.1"/>
    </source>
</evidence>
<evidence type="ECO:0000313" key="2">
    <source>
        <dbReference type="Proteomes" id="UP001189429"/>
    </source>
</evidence>
<gene>
    <name evidence="1" type="ORF">PCOR1329_LOCUS70792</name>
</gene>
<protein>
    <recommendedName>
        <fullName evidence="3">Phosphopyruvate hydratase</fullName>
    </recommendedName>
</protein>
<name>A0ABN9WYD0_9DINO</name>
<reference evidence="1" key="1">
    <citation type="submission" date="2023-10" db="EMBL/GenBank/DDBJ databases">
        <authorList>
            <person name="Chen Y."/>
            <person name="Shah S."/>
            <person name="Dougan E. K."/>
            <person name="Thang M."/>
            <person name="Chan C."/>
        </authorList>
    </citation>
    <scope>NUCLEOTIDE SEQUENCE [LARGE SCALE GENOMIC DNA]</scope>
</reference>
<keyword evidence="2" id="KW-1185">Reference proteome</keyword>
<comment type="caution">
    <text evidence="1">The sequence shown here is derived from an EMBL/GenBank/DDBJ whole genome shotgun (WGS) entry which is preliminary data.</text>
</comment>
<evidence type="ECO:0008006" key="3">
    <source>
        <dbReference type="Google" id="ProtNLM"/>
    </source>
</evidence>